<accession>M2P0P8</accession>
<evidence type="ECO:0000313" key="2">
    <source>
        <dbReference type="EMBL" id="EMD28589.1"/>
    </source>
</evidence>
<dbReference type="EMBL" id="ANMG01000011">
    <property type="protein sequence ID" value="EMD28589.1"/>
    <property type="molecule type" value="Genomic_DNA"/>
</dbReference>
<organism evidence="2 3">
    <name type="scientific">Amycolatopsis azurea DSM 43854</name>
    <dbReference type="NCBI Taxonomy" id="1238180"/>
    <lineage>
        <taxon>Bacteria</taxon>
        <taxon>Bacillati</taxon>
        <taxon>Actinomycetota</taxon>
        <taxon>Actinomycetes</taxon>
        <taxon>Pseudonocardiales</taxon>
        <taxon>Pseudonocardiaceae</taxon>
        <taxon>Amycolatopsis</taxon>
    </lineage>
</organism>
<proteinExistence type="predicted"/>
<evidence type="ECO:0000313" key="3">
    <source>
        <dbReference type="Proteomes" id="UP000014137"/>
    </source>
</evidence>
<dbReference type="PATRIC" id="fig|1238180.3.peg.1716"/>
<sequence length="215" mass="23245">MPAPARPTPPESPRTARRHQSVEYSIARKTLPCSGKPIPAARSNARPACPSSTSGTAPTVALKHLYRLRGPTRRTRVFVNATVSRWRRGMTALAPPAAESLGAFDELGQGRCHKCPIGPQRDTRPGSQTGSRGSAPVAFLARLHGSVEHRLWNDAEHVPRRPGPLSSTTLVLASLCNTRKSECGQFSTTGKVPENWPLPARSRLSDNCVFNADKS</sequence>
<feature type="region of interest" description="Disordered" evidence="1">
    <location>
        <begin position="1"/>
        <end position="21"/>
    </location>
</feature>
<reference evidence="2 3" key="1">
    <citation type="submission" date="2012-10" db="EMBL/GenBank/DDBJ databases">
        <title>Genome assembly of Amycolatopsis azurea DSM 43854.</title>
        <authorList>
            <person name="Khatri I."/>
            <person name="Kaur I."/>
            <person name="Subramanian S."/>
            <person name="Mayilraj S."/>
        </authorList>
    </citation>
    <scope>NUCLEOTIDE SEQUENCE [LARGE SCALE GENOMIC DNA]</scope>
    <source>
        <strain evidence="2 3">DSM 43854</strain>
    </source>
</reference>
<comment type="caution">
    <text evidence="2">The sequence shown here is derived from an EMBL/GenBank/DDBJ whole genome shotgun (WGS) entry which is preliminary data.</text>
</comment>
<feature type="compositionally biased region" description="Pro residues" evidence="1">
    <location>
        <begin position="1"/>
        <end position="12"/>
    </location>
</feature>
<feature type="region of interest" description="Disordered" evidence="1">
    <location>
        <begin position="33"/>
        <end position="56"/>
    </location>
</feature>
<dbReference type="Proteomes" id="UP000014137">
    <property type="component" value="Unassembled WGS sequence"/>
</dbReference>
<name>M2P0P8_9PSEU</name>
<evidence type="ECO:0000256" key="1">
    <source>
        <dbReference type="SAM" id="MobiDB-lite"/>
    </source>
</evidence>
<protein>
    <submittedName>
        <fullName evidence="2">Uncharacterized protein</fullName>
    </submittedName>
</protein>
<dbReference type="AlphaFoldDB" id="M2P0P8"/>
<gene>
    <name evidence="2" type="ORF">C791_0670</name>
</gene>